<keyword evidence="2" id="KW-1185">Reference proteome</keyword>
<comment type="caution">
    <text evidence="1">The sequence shown here is derived from an EMBL/GenBank/DDBJ whole genome shotgun (WGS) entry which is preliminary data.</text>
</comment>
<name>A0A369KZP7_9BACT</name>
<dbReference type="Proteomes" id="UP000253934">
    <property type="component" value="Unassembled WGS sequence"/>
</dbReference>
<evidence type="ECO:0000313" key="2">
    <source>
        <dbReference type="Proteomes" id="UP000253934"/>
    </source>
</evidence>
<protein>
    <submittedName>
        <fullName evidence="1">Uncharacterized protein</fullName>
    </submittedName>
</protein>
<reference evidence="1" key="1">
    <citation type="submission" date="2018-04" db="EMBL/GenBank/DDBJ databases">
        <title>Draft genome sequence of the Candidatus Spirobacillus cienkowskii, a pathogen of freshwater Daphnia species, reconstructed from hemolymph metagenomic reads.</title>
        <authorList>
            <person name="Bresciani L."/>
            <person name="Lemos L.N."/>
            <person name="Wale N."/>
            <person name="Lin J.Y."/>
            <person name="Fernandes G.R."/>
            <person name="Duffy M.A."/>
            <person name="Rodrigues J.M."/>
        </authorList>
    </citation>
    <scope>NUCLEOTIDE SEQUENCE [LARGE SCALE GENOMIC DNA]</scope>
    <source>
        <strain evidence="1">Binning01</strain>
    </source>
</reference>
<sequence>MISREETIKYIVYDINEFIKKTKKLTLQQSSYDVINLTNKQQCHPKNIRSKFKCEGYFLKFHQPTTAPTQYECKCDYYNKKLNNILKNPQLIQKIDSHWPLKKGMVANKINAWQECLSSGETIQLAIAFMIKCISILNYKNKIPNIKYFSDIDNTKNYCNSNWVNAFYFEKILNNSEASLFFWSDIKNFYLQDSFKENNQKKNRFDFYSNILPKRSLILLCFEDSYFRLRSGTNSELFAFEQFINDLTNSDNKLIVFSTQKLIDLNYHKSSYSKDYNLCFKKSLDEKRISLQQAMEPDYRIAKDERYTEPNRVGAFDRLVELLSKGQDYISQVEGSFSKWKNETEN</sequence>
<dbReference type="AlphaFoldDB" id="A0A369KZP7"/>
<organism evidence="1 2">
    <name type="scientific">Spirobacillus cienkowskii</name>
    <dbReference type="NCBI Taxonomy" id="495820"/>
    <lineage>
        <taxon>Bacteria</taxon>
        <taxon>Pseudomonadati</taxon>
        <taxon>Bdellovibrionota</taxon>
        <taxon>Oligoflexia</taxon>
        <taxon>Silvanigrellales</taxon>
        <taxon>Spirobacillus</taxon>
    </lineage>
</organism>
<gene>
    <name evidence="1" type="ORF">DCC88_01255</name>
</gene>
<evidence type="ECO:0000313" key="1">
    <source>
        <dbReference type="EMBL" id="RDB37213.1"/>
    </source>
</evidence>
<dbReference type="EMBL" id="QOVW01000005">
    <property type="protein sequence ID" value="RDB37213.1"/>
    <property type="molecule type" value="Genomic_DNA"/>
</dbReference>
<accession>A0A369KZP7</accession>
<proteinExistence type="predicted"/>
<dbReference type="RefSeq" id="WP_338636638.1">
    <property type="nucleotide sequence ID" value="NZ_CP146516.1"/>
</dbReference>